<keyword evidence="7" id="KW-1185">Reference proteome</keyword>
<dbReference type="InterPro" id="IPR000064">
    <property type="entry name" value="NLP_P60_dom"/>
</dbReference>
<dbReference type="SUPFAM" id="SSF54001">
    <property type="entry name" value="Cysteine proteinases"/>
    <property type="match status" value="1"/>
</dbReference>
<dbReference type="RefSeq" id="WP_187579912.1">
    <property type="nucleotide sequence ID" value="NZ_CP060713.1"/>
</dbReference>
<keyword evidence="3" id="KW-0378">Hydrolase</keyword>
<evidence type="ECO:0000256" key="2">
    <source>
        <dbReference type="ARBA" id="ARBA00022670"/>
    </source>
</evidence>
<organism evidence="6 7">
    <name type="scientific">Nocardioides mesophilus</name>
    <dbReference type="NCBI Taxonomy" id="433659"/>
    <lineage>
        <taxon>Bacteria</taxon>
        <taxon>Bacillati</taxon>
        <taxon>Actinomycetota</taxon>
        <taxon>Actinomycetes</taxon>
        <taxon>Propionibacteriales</taxon>
        <taxon>Nocardioidaceae</taxon>
        <taxon>Nocardioides</taxon>
    </lineage>
</organism>
<evidence type="ECO:0000259" key="5">
    <source>
        <dbReference type="PROSITE" id="PS51935"/>
    </source>
</evidence>
<keyword evidence="2" id="KW-0645">Protease</keyword>
<reference evidence="6 7" key="1">
    <citation type="submission" date="2020-08" db="EMBL/GenBank/DDBJ databases">
        <title>Genome sequence of Nocardioides mesophilus KACC 16243T.</title>
        <authorList>
            <person name="Hyun D.-W."/>
            <person name="Bae J.-W."/>
        </authorList>
    </citation>
    <scope>NUCLEOTIDE SEQUENCE [LARGE SCALE GENOMIC DNA]</scope>
    <source>
        <strain evidence="6 7">KACC 16243</strain>
    </source>
</reference>
<dbReference type="PANTHER" id="PTHR47359:SF3">
    <property type="entry name" value="NLP_P60 DOMAIN-CONTAINING PROTEIN-RELATED"/>
    <property type="match status" value="1"/>
</dbReference>
<evidence type="ECO:0000256" key="3">
    <source>
        <dbReference type="ARBA" id="ARBA00022801"/>
    </source>
</evidence>
<dbReference type="Pfam" id="PF00877">
    <property type="entry name" value="NLPC_P60"/>
    <property type="match status" value="1"/>
</dbReference>
<gene>
    <name evidence="6" type="ORF">H9L09_06750</name>
</gene>
<accession>A0A7G9REP6</accession>
<dbReference type="KEGG" id="nmes:H9L09_06750"/>
<proteinExistence type="inferred from homology"/>
<dbReference type="Gene3D" id="3.90.1720.10">
    <property type="entry name" value="endopeptidase domain like (from Nostoc punctiforme)"/>
    <property type="match status" value="1"/>
</dbReference>
<dbReference type="GO" id="GO:0008234">
    <property type="term" value="F:cysteine-type peptidase activity"/>
    <property type="evidence" value="ECO:0007669"/>
    <property type="project" value="UniProtKB-KW"/>
</dbReference>
<dbReference type="EMBL" id="CP060713">
    <property type="protein sequence ID" value="QNN54071.1"/>
    <property type="molecule type" value="Genomic_DNA"/>
</dbReference>
<feature type="domain" description="NlpC/P60" evidence="5">
    <location>
        <begin position="38"/>
        <end position="159"/>
    </location>
</feature>
<evidence type="ECO:0000313" key="6">
    <source>
        <dbReference type="EMBL" id="QNN54071.1"/>
    </source>
</evidence>
<dbReference type="GO" id="GO:0006508">
    <property type="term" value="P:proteolysis"/>
    <property type="evidence" value="ECO:0007669"/>
    <property type="project" value="UniProtKB-KW"/>
</dbReference>
<dbReference type="InterPro" id="IPR038765">
    <property type="entry name" value="Papain-like_cys_pep_sf"/>
</dbReference>
<evidence type="ECO:0000256" key="1">
    <source>
        <dbReference type="ARBA" id="ARBA00007074"/>
    </source>
</evidence>
<dbReference type="InterPro" id="IPR051794">
    <property type="entry name" value="PG_Endopeptidase_C40"/>
</dbReference>
<dbReference type="Proteomes" id="UP000515947">
    <property type="component" value="Chromosome"/>
</dbReference>
<evidence type="ECO:0000313" key="7">
    <source>
        <dbReference type="Proteomes" id="UP000515947"/>
    </source>
</evidence>
<keyword evidence="4" id="KW-0788">Thiol protease</keyword>
<comment type="similarity">
    <text evidence="1">Belongs to the peptidase C40 family.</text>
</comment>
<sequence length="159" mass="17540">MLATSRVRHFAVLPFVLAVVLIGSLFTLVPQADAVTRSYRVGNAFDIARHQLGDPYRWGAAGPDAFDCSGLVYYSFRRAGFTNVPRTAAAQAGFARHIARSNMRRGDLVFFSSGGHVYHVGVFAGWSNGRRMIVHASRTGTPVKRDPIWTNAWFPGTLR</sequence>
<dbReference type="PROSITE" id="PS51935">
    <property type="entry name" value="NLPC_P60"/>
    <property type="match status" value="1"/>
</dbReference>
<dbReference type="AlphaFoldDB" id="A0A7G9REP6"/>
<name>A0A7G9REP6_9ACTN</name>
<evidence type="ECO:0000256" key="4">
    <source>
        <dbReference type="ARBA" id="ARBA00022807"/>
    </source>
</evidence>
<dbReference type="PANTHER" id="PTHR47359">
    <property type="entry name" value="PEPTIDOGLYCAN DL-ENDOPEPTIDASE CWLO"/>
    <property type="match status" value="1"/>
</dbReference>
<protein>
    <submittedName>
        <fullName evidence="6">C40 family peptidase</fullName>
    </submittedName>
</protein>